<dbReference type="RefSeq" id="WP_059284507.1">
    <property type="nucleotide sequence ID" value="NZ_LNQU01000003.1"/>
</dbReference>
<dbReference type="InterPro" id="IPR008929">
    <property type="entry name" value="Chondroitin_lyas"/>
</dbReference>
<dbReference type="EMBL" id="QJKC01000006">
    <property type="protein sequence ID" value="PXX48721.1"/>
    <property type="molecule type" value="Genomic_DNA"/>
</dbReference>
<feature type="domain" description="Alginate lyase" evidence="3">
    <location>
        <begin position="60"/>
        <end position="283"/>
    </location>
</feature>
<protein>
    <submittedName>
        <fullName evidence="4">Alginate lyase</fullName>
    </submittedName>
</protein>
<keyword evidence="2 4" id="KW-0456">Lyase</keyword>
<comment type="caution">
    <text evidence="4">The sequence shown here is derived from an EMBL/GenBank/DDBJ whole genome shotgun (WGS) entry which is preliminary data.</text>
</comment>
<keyword evidence="1" id="KW-0732">Signal</keyword>
<evidence type="ECO:0000313" key="4">
    <source>
        <dbReference type="EMBL" id="PXX48721.1"/>
    </source>
</evidence>
<sequence length="351" mass="39102">MLTTLPHLPARWLLMLLLGLGWSPASPARDMGNWCSPQPGLAAAISLQQRAIRQLDIPPSPLAHIHTEGSLPHQGIFDQSVKAKRDWVHMRDFALAWQASADPRLLAALARSLDAWTASYQISFNPIDETDLDALIDSYAITAGSLPASTRQQTAAFLRTMASGYIQRIRQAKTPLSGTFINNWNSHRLKLITLSAVALQDEAMLKTAGELYLQHIANNISAQGETWDFQERDALHYVTYDLEPLVRAAIAARQAGEQWLERKGRQGGSLQQALDWLRPYAEGTLQHQEFVNSRVRFDYVRREAGLPGFSGSWQPATSHYLYALAARLSPAYRTPTLTGAAIPDWIAQCWP</sequence>
<gene>
    <name evidence="4" type="ORF">DFR38_10692</name>
</gene>
<evidence type="ECO:0000259" key="3">
    <source>
        <dbReference type="Pfam" id="PF05426"/>
    </source>
</evidence>
<organism evidence="4 5">
    <name type="scientific">Aquitalea magnusonii</name>
    <dbReference type="NCBI Taxonomy" id="332411"/>
    <lineage>
        <taxon>Bacteria</taxon>
        <taxon>Pseudomonadati</taxon>
        <taxon>Pseudomonadota</taxon>
        <taxon>Betaproteobacteria</taxon>
        <taxon>Neisseriales</taxon>
        <taxon>Chromobacteriaceae</taxon>
        <taxon>Aquitalea</taxon>
    </lineage>
</organism>
<evidence type="ECO:0000256" key="2">
    <source>
        <dbReference type="ARBA" id="ARBA00023239"/>
    </source>
</evidence>
<dbReference type="SUPFAM" id="SSF48230">
    <property type="entry name" value="Chondroitin AC/alginate lyase"/>
    <property type="match status" value="1"/>
</dbReference>
<name>A0A318JIE6_9NEIS</name>
<evidence type="ECO:0000256" key="1">
    <source>
        <dbReference type="ARBA" id="ARBA00022729"/>
    </source>
</evidence>
<dbReference type="Pfam" id="PF05426">
    <property type="entry name" value="Alginate_lyase"/>
    <property type="match status" value="1"/>
</dbReference>
<dbReference type="Gene3D" id="1.50.10.100">
    <property type="entry name" value="Chondroitin AC/alginate lyase"/>
    <property type="match status" value="1"/>
</dbReference>
<dbReference type="InterPro" id="IPR008397">
    <property type="entry name" value="Alginate_lyase_dom"/>
</dbReference>
<dbReference type="Proteomes" id="UP000248395">
    <property type="component" value="Unassembled WGS sequence"/>
</dbReference>
<dbReference type="GO" id="GO:0016829">
    <property type="term" value="F:lyase activity"/>
    <property type="evidence" value="ECO:0007669"/>
    <property type="project" value="UniProtKB-KW"/>
</dbReference>
<dbReference type="GO" id="GO:0042597">
    <property type="term" value="C:periplasmic space"/>
    <property type="evidence" value="ECO:0007669"/>
    <property type="project" value="InterPro"/>
</dbReference>
<proteinExistence type="predicted"/>
<keyword evidence="5" id="KW-1185">Reference proteome</keyword>
<accession>A0A318JIE6</accession>
<dbReference type="AlphaFoldDB" id="A0A318JIE6"/>
<reference evidence="4 5" key="1">
    <citation type="submission" date="2018-05" db="EMBL/GenBank/DDBJ databases">
        <title>Genomic Encyclopedia of Type Strains, Phase IV (KMG-IV): sequencing the most valuable type-strain genomes for metagenomic binning, comparative biology and taxonomic classification.</title>
        <authorList>
            <person name="Goeker M."/>
        </authorList>
    </citation>
    <scope>NUCLEOTIDE SEQUENCE [LARGE SCALE GENOMIC DNA]</scope>
    <source>
        <strain evidence="4 5">DSM 25134</strain>
    </source>
</reference>
<dbReference type="OrthoDB" id="1043373at2"/>
<evidence type="ECO:0000313" key="5">
    <source>
        <dbReference type="Proteomes" id="UP000248395"/>
    </source>
</evidence>